<dbReference type="AlphaFoldDB" id="A0AAV9G653"/>
<dbReference type="PROSITE" id="PS50082">
    <property type="entry name" value="WD_REPEATS_2"/>
    <property type="match status" value="1"/>
</dbReference>
<organism evidence="3 4">
    <name type="scientific">Podospora aff. communis PSN243</name>
    <dbReference type="NCBI Taxonomy" id="3040156"/>
    <lineage>
        <taxon>Eukaryota</taxon>
        <taxon>Fungi</taxon>
        <taxon>Dikarya</taxon>
        <taxon>Ascomycota</taxon>
        <taxon>Pezizomycotina</taxon>
        <taxon>Sordariomycetes</taxon>
        <taxon>Sordariomycetidae</taxon>
        <taxon>Sordariales</taxon>
        <taxon>Podosporaceae</taxon>
        <taxon>Podospora</taxon>
    </lineage>
</organism>
<comment type="caution">
    <text evidence="3">The sequence shown here is derived from an EMBL/GenBank/DDBJ whole genome shotgun (WGS) entry which is preliminary data.</text>
</comment>
<feature type="compositionally biased region" description="Basic residues" evidence="2">
    <location>
        <begin position="724"/>
        <end position="735"/>
    </location>
</feature>
<dbReference type="PANTHER" id="PTHR44163">
    <property type="entry name" value="U3 SMALL NUCLEOLAR RNA-ASSOCIATED PROTEIN 4 HOMOLOG"/>
    <property type="match status" value="1"/>
</dbReference>
<dbReference type="Proteomes" id="UP001321760">
    <property type="component" value="Unassembled WGS sequence"/>
</dbReference>
<dbReference type="SUPFAM" id="SSF50969">
    <property type="entry name" value="YVTN repeat-like/Quinoprotein amine dehydrogenase"/>
    <property type="match status" value="1"/>
</dbReference>
<dbReference type="InterPro" id="IPR011044">
    <property type="entry name" value="Quino_amine_DH_bsu"/>
</dbReference>
<dbReference type="SUPFAM" id="SSF50978">
    <property type="entry name" value="WD40 repeat-like"/>
    <property type="match status" value="2"/>
</dbReference>
<name>A0AAV9G653_9PEZI</name>
<protein>
    <submittedName>
        <fullName evidence="3">WD40-repeat-containing domain protein</fullName>
    </submittedName>
</protein>
<dbReference type="Gene3D" id="2.130.10.10">
    <property type="entry name" value="YVTN repeat-like/Quinoprotein amine dehydrogenase"/>
    <property type="match status" value="2"/>
</dbReference>
<keyword evidence="4" id="KW-1185">Reference proteome</keyword>
<dbReference type="PANTHER" id="PTHR44163:SF1">
    <property type="entry name" value="U3 SMALL NUCLEOLAR RNA-ASSOCIATED PROTEIN 4 HOMOLOG"/>
    <property type="match status" value="1"/>
</dbReference>
<dbReference type="InterPro" id="IPR001680">
    <property type="entry name" value="WD40_rpt"/>
</dbReference>
<reference evidence="3" key="2">
    <citation type="submission" date="2023-05" db="EMBL/GenBank/DDBJ databases">
        <authorList>
            <consortium name="Lawrence Berkeley National Laboratory"/>
            <person name="Steindorff A."/>
            <person name="Hensen N."/>
            <person name="Bonometti L."/>
            <person name="Westerberg I."/>
            <person name="Brannstrom I.O."/>
            <person name="Guillou S."/>
            <person name="Cros-Aarteil S."/>
            <person name="Calhoun S."/>
            <person name="Haridas S."/>
            <person name="Kuo A."/>
            <person name="Mondo S."/>
            <person name="Pangilinan J."/>
            <person name="Riley R."/>
            <person name="Labutti K."/>
            <person name="Andreopoulos B."/>
            <person name="Lipzen A."/>
            <person name="Chen C."/>
            <person name="Yanf M."/>
            <person name="Daum C."/>
            <person name="Ng V."/>
            <person name="Clum A."/>
            <person name="Ohm R."/>
            <person name="Martin F."/>
            <person name="Silar P."/>
            <person name="Natvig D."/>
            <person name="Lalanne C."/>
            <person name="Gautier V."/>
            <person name="Ament-Velasquez S.L."/>
            <person name="Kruys A."/>
            <person name="Hutchinson M.I."/>
            <person name="Powell A.J."/>
            <person name="Barry K."/>
            <person name="Miller A.N."/>
            <person name="Grigoriev I.V."/>
            <person name="Debuchy R."/>
            <person name="Gladieux P."/>
            <person name="Thoren M.H."/>
            <person name="Johannesson H."/>
        </authorList>
    </citation>
    <scope>NUCLEOTIDE SEQUENCE</scope>
    <source>
        <strain evidence="3">PSN243</strain>
    </source>
</reference>
<feature type="region of interest" description="Disordered" evidence="2">
    <location>
        <begin position="713"/>
        <end position="752"/>
    </location>
</feature>
<dbReference type="Pfam" id="PF00400">
    <property type="entry name" value="WD40"/>
    <property type="match status" value="1"/>
</dbReference>
<dbReference type="SMART" id="SM00320">
    <property type="entry name" value="WD40"/>
    <property type="match status" value="5"/>
</dbReference>
<feature type="compositionally biased region" description="Acidic residues" evidence="2">
    <location>
        <begin position="595"/>
        <end position="607"/>
    </location>
</feature>
<dbReference type="GO" id="GO:0000462">
    <property type="term" value="P:maturation of SSU-rRNA from tricistronic rRNA transcript (SSU-rRNA, 5.8S rRNA, LSU-rRNA)"/>
    <property type="evidence" value="ECO:0007669"/>
    <property type="project" value="InterPro"/>
</dbReference>
<dbReference type="InterPro" id="IPR046351">
    <property type="entry name" value="UTP4"/>
</dbReference>
<reference evidence="3" key="1">
    <citation type="journal article" date="2023" name="Mol. Phylogenet. Evol.">
        <title>Genome-scale phylogeny and comparative genomics of the fungal order Sordariales.</title>
        <authorList>
            <person name="Hensen N."/>
            <person name="Bonometti L."/>
            <person name="Westerberg I."/>
            <person name="Brannstrom I.O."/>
            <person name="Guillou S."/>
            <person name="Cros-Aarteil S."/>
            <person name="Calhoun S."/>
            <person name="Haridas S."/>
            <person name="Kuo A."/>
            <person name="Mondo S."/>
            <person name="Pangilinan J."/>
            <person name="Riley R."/>
            <person name="LaButti K."/>
            <person name="Andreopoulos B."/>
            <person name="Lipzen A."/>
            <person name="Chen C."/>
            <person name="Yan M."/>
            <person name="Daum C."/>
            <person name="Ng V."/>
            <person name="Clum A."/>
            <person name="Steindorff A."/>
            <person name="Ohm R.A."/>
            <person name="Martin F."/>
            <person name="Silar P."/>
            <person name="Natvig D.O."/>
            <person name="Lalanne C."/>
            <person name="Gautier V."/>
            <person name="Ament-Velasquez S.L."/>
            <person name="Kruys A."/>
            <person name="Hutchinson M.I."/>
            <person name="Powell A.J."/>
            <person name="Barry K."/>
            <person name="Miller A.N."/>
            <person name="Grigoriev I.V."/>
            <person name="Debuchy R."/>
            <person name="Gladieux P."/>
            <person name="Hiltunen Thoren M."/>
            <person name="Johannesson H."/>
        </authorList>
    </citation>
    <scope>NUCLEOTIDE SEQUENCE</scope>
    <source>
        <strain evidence="3">PSN243</strain>
    </source>
</reference>
<dbReference type="GO" id="GO:0030686">
    <property type="term" value="C:90S preribosome"/>
    <property type="evidence" value="ECO:0007669"/>
    <property type="project" value="InterPro"/>
</dbReference>
<dbReference type="GO" id="GO:0032040">
    <property type="term" value="C:small-subunit processome"/>
    <property type="evidence" value="ECO:0007669"/>
    <property type="project" value="TreeGrafter"/>
</dbReference>
<feature type="compositionally biased region" description="Acidic residues" evidence="2">
    <location>
        <begin position="783"/>
        <end position="792"/>
    </location>
</feature>
<evidence type="ECO:0000256" key="1">
    <source>
        <dbReference type="PROSITE-ProRule" id="PRU00221"/>
    </source>
</evidence>
<dbReference type="InterPro" id="IPR015943">
    <property type="entry name" value="WD40/YVTN_repeat-like_dom_sf"/>
</dbReference>
<feature type="region of interest" description="Disordered" evidence="2">
    <location>
        <begin position="775"/>
        <end position="815"/>
    </location>
</feature>
<feature type="region of interest" description="Disordered" evidence="2">
    <location>
        <begin position="832"/>
        <end position="853"/>
    </location>
</feature>
<evidence type="ECO:0000313" key="3">
    <source>
        <dbReference type="EMBL" id="KAK4444056.1"/>
    </source>
</evidence>
<gene>
    <name evidence="3" type="ORF">QBC34DRAFT_415820</name>
</gene>
<dbReference type="GO" id="GO:0034455">
    <property type="term" value="C:t-UTP complex"/>
    <property type="evidence" value="ECO:0007669"/>
    <property type="project" value="TreeGrafter"/>
</dbReference>
<feature type="repeat" description="WD" evidence="1">
    <location>
        <begin position="273"/>
        <end position="305"/>
    </location>
</feature>
<evidence type="ECO:0000313" key="4">
    <source>
        <dbReference type="Proteomes" id="UP001321760"/>
    </source>
</evidence>
<dbReference type="EMBL" id="MU865982">
    <property type="protein sequence ID" value="KAK4444056.1"/>
    <property type="molecule type" value="Genomic_DNA"/>
</dbReference>
<evidence type="ECO:0000256" key="2">
    <source>
        <dbReference type="SAM" id="MobiDB-lite"/>
    </source>
</evidence>
<dbReference type="InterPro" id="IPR036322">
    <property type="entry name" value="WD40_repeat_dom_sf"/>
</dbReference>
<proteinExistence type="predicted"/>
<dbReference type="GO" id="GO:0003723">
    <property type="term" value="F:RNA binding"/>
    <property type="evidence" value="ECO:0007669"/>
    <property type="project" value="TreeGrafter"/>
</dbReference>
<keyword evidence="1" id="KW-0853">WD repeat</keyword>
<feature type="region of interest" description="Disordered" evidence="2">
    <location>
        <begin position="576"/>
        <end position="619"/>
    </location>
</feature>
<sequence>MDIHRCRFVPYPASAINAVAFSHSSLPTALASKPQLLKHVQVRLAIGRANGDIEIWNPLNGLWHQELIIPGGNSRSVDGLVWITDADEETSNGKTILGKSRLFSIGYTSAVTEWDLEKAKPKKHASGQHGEIWCLAAQPPVLGKNGIVLPSARKLVAGTVDGNLVLYSTEDDDLKFVKSLLRTPSKNTKMVSIAFQTRNVVVVGCSNSTIGVYDIRNGTLLRQMSLGAGVPGAPKSIIAWSVKCLPRGDIVSGDSTGHVCIWDGKTYTQAQRIQSHTQDVLCLAVNADGSQIVSGGMDRRTVLYEPRAGHAGRWSKVFHRRYHAHDVKAMASFEGKGMSVVVSGGPDTSPVVYPFRTAGKENHRVLSHLPQQTNLQSAPKARLVLSWWGNEIRIWHLLHPARRLLDGETTGTDIRKNRKLIAQIQVQGESNITSASIISDGTLLLASTATEVKAFQLHYDGTSHIEIRKVEVSGASRGATKVEISPDNHWALWVEEGAKVMIARVNTTESDAGPVHTISPPRKLPRIRRDVPKHLALGGLGSYDRKVSQVAFSPDSQMLSVADLAGYIDTWVLRAPGEQQNGTGDAADDTSSSDSSDDSSDDSEEEAAERWYPNPKGKLLPKLDTAPVALTFSPGHHEENGDYTLVVITASKEIFVFNPLRGALSDWSRRNPSSKLPEQFRLSRDIIKGVVWQGPRAWLYGYSFLTMLDLSQDLPEPSDTGKDRAKKGTKRKRHDHNAGAGGKINKEHSLAPQQIKAATAPDSNEYMDVDMEDHKSVGASSAYEDDDDDTDGGELQRLRDDTAANGEDAGKESLKPKTWNTYQYRPILGIVPLESKPPREKKKKGGVKKQTTVDTLPPLEVALVERPTWDLDLPARYLADGEWDR</sequence>
<accession>A0AAV9G653</accession>
<feature type="compositionally biased region" description="Basic and acidic residues" evidence="2">
    <location>
        <begin position="794"/>
        <end position="815"/>
    </location>
</feature>